<feature type="compositionally biased region" description="Low complexity" evidence="1">
    <location>
        <begin position="143"/>
        <end position="157"/>
    </location>
</feature>
<feature type="domain" description="WW" evidence="2">
    <location>
        <begin position="16"/>
        <end position="50"/>
    </location>
</feature>
<dbReference type="SMART" id="SM00456">
    <property type="entry name" value="WW"/>
    <property type="match status" value="1"/>
</dbReference>
<feature type="region of interest" description="Disordered" evidence="1">
    <location>
        <begin position="1"/>
        <end position="21"/>
    </location>
</feature>
<accession>A0AAE8SWM3</accession>
<dbReference type="EMBL" id="ONZQ02000009">
    <property type="protein sequence ID" value="SPO03823.1"/>
    <property type="molecule type" value="Genomic_DNA"/>
</dbReference>
<dbReference type="InterPro" id="IPR036020">
    <property type="entry name" value="WW_dom_sf"/>
</dbReference>
<feature type="compositionally biased region" description="Gly residues" evidence="1">
    <location>
        <begin position="208"/>
        <end position="233"/>
    </location>
</feature>
<dbReference type="InterPro" id="IPR001202">
    <property type="entry name" value="WW_dom"/>
</dbReference>
<dbReference type="Gene3D" id="2.20.70.10">
    <property type="match status" value="1"/>
</dbReference>
<dbReference type="PROSITE" id="PS50020">
    <property type="entry name" value="WW_DOMAIN_2"/>
    <property type="match status" value="1"/>
</dbReference>
<dbReference type="Pfam" id="PF00397">
    <property type="entry name" value="WW"/>
    <property type="match status" value="1"/>
</dbReference>
<reference evidence="3" key="1">
    <citation type="submission" date="2018-03" db="EMBL/GenBank/DDBJ databases">
        <authorList>
            <person name="Guldener U."/>
        </authorList>
    </citation>
    <scope>NUCLEOTIDE SEQUENCE</scope>
</reference>
<proteinExistence type="predicted"/>
<evidence type="ECO:0000256" key="1">
    <source>
        <dbReference type="SAM" id="MobiDB-lite"/>
    </source>
</evidence>
<evidence type="ECO:0000313" key="3">
    <source>
        <dbReference type="EMBL" id="SPO03823.1"/>
    </source>
</evidence>
<dbReference type="SUPFAM" id="SSF51045">
    <property type="entry name" value="WW domain"/>
    <property type="match status" value="1"/>
</dbReference>
<gene>
    <name evidence="3" type="ORF">DNG_06506</name>
</gene>
<comment type="caution">
    <text evidence="3">The sequence shown here is derived from an EMBL/GenBank/DDBJ whole genome shotgun (WGS) entry which is preliminary data.</text>
</comment>
<dbReference type="PROSITE" id="PS01159">
    <property type="entry name" value="WW_DOMAIN_1"/>
    <property type="match status" value="1"/>
</dbReference>
<feature type="compositionally biased region" description="Pro residues" evidence="1">
    <location>
        <begin position="1"/>
        <end position="16"/>
    </location>
</feature>
<keyword evidence="4" id="KW-1185">Reference proteome</keyword>
<feature type="region of interest" description="Disordered" evidence="1">
    <location>
        <begin position="44"/>
        <end position="256"/>
    </location>
</feature>
<dbReference type="CDD" id="cd00201">
    <property type="entry name" value="WW"/>
    <property type="match status" value="1"/>
</dbReference>
<feature type="compositionally biased region" description="Basic and acidic residues" evidence="1">
    <location>
        <begin position="108"/>
        <end position="121"/>
    </location>
</feature>
<dbReference type="AlphaFoldDB" id="A0AAE8SWM3"/>
<name>A0AAE8SWM3_9PEZI</name>
<dbReference type="Proteomes" id="UP001187682">
    <property type="component" value="Unassembled WGS sequence"/>
</dbReference>
<evidence type="ECO:0000259" key="2">
    <source>
        <dbReference type="PROSITE" id="PS50020"/>
    </source>
</evidence>
<protein>
    <recommendedName>
        <fullName evidence="2">WW domain-containing protein</fullName>
    </recommendedName>
</protein>
<feature type="compositionally biased region" description="Gly residues" evidence="1">
    <location>
        <begin position="302"/>
        <end position="316"/>
    </location>
</feature>
<feature type="region of interest" description="Disordered" evidence="1">
    <location>
        <begin position="287"/>
        <end position="316"/>
    </location>
</feature>
<sequence length="316" mass="32767">MSNFAPPPGPPPPKAPEVPEGWLAQWNEQYKEWFYVNLNTKQSQWEKPTAPALPAGPPPPPQQDDAPPGYSQGDAPTPSDTKNNPYLNMAAQGGGGSSSKAQQEEEDARLARELQEQERSRQGQTPLSQPSPGPFLQNPGPHQAGPYQQAYPPAADASRGKGKSGGLLGKLMDKAKASSSSRPGGSHQGYGHAPPPQGYGGYPPQQGYMGGGYPQQGYGPQGGYGAPPAGYGGYPQQAHYGGYPQQQQGRKKPGMGGAGMMGGAALGVGAGLIGGALIADAVHDGQEEAYQEGYQDGQDNDFGGGDDFGGDFGGDF</sequence>
<evidence type="ECO:0000313" key="4">
    <source>
        <dbReference type="Proteomes" id="UP001187682"/>
    </source>
</evidence>
<organism evidence="3 4">
    <name type="scientific">Cephalotrichum gorgonifer</name>
    <dbReference type="NCBI Taxonomy" id="2041049"/>
    <lineage>
        <taxon>Eukaryota</taxon>
        <taxon>Fungi</taxon>
        <taxon>Dikarya</taxon>
        <taxon>Ascomycota</taxon>
        <taxon>Pezizomycotina</taxon>
        <taxon>Sordariomycetes</taxon>
        <taxon>Hypocreomycetidae</taxon>
        <taxon>Microascales</taxon>
        <taxon>Microascaceae</taxon>
        <taxon>Cephalotrichum</taxon>
    </lineage>
</organism>